<evidence type="ECO:0000256" key="3">
    <source>
        <dbReference type="ARBA" id="ARBA00022723"/>
    </source>
</evidence>
<dbReference type="EMBL" id="JAPMKX010000001">
    <property type="protein sequence ID" value="MCX7537545.1"/>
    <property type="molecule type" value="Genomic_DNA"/>
</dbReference>
<dbReference type="Gene3D" id="3.40.390.10">
    <property type="entry name" value="Collagenase (Catalytic Domain)"/>
    <property type="match status" value="1"/>
</dbReference>
<comment type="caution">
    <text evidence="9">The sequence shown here is derived from an EMBL/GenBank/DDBJ whole genome shotgun (WGS) entry which is preliminary data.</text>
</comment>
<evidence type="ECO:0000256" key="2">
    <source>
        <dbReference type="ARBA" id="ARBA00022670"/>
    </source>
</evidence>
<keyword evidence="3 7" id="KW-0479">Metal-binding</keyword>
<dbReference type="Pfam" id="PF01432">
    <property type="entry name" value="Peptidase_M3"/>
    <property type="match status" value="1"/>
</dbReference>
<dbReference type="PANTHER" id="PTHR43660:SF1">
    <property type="entry name" value="DIPEPTIDYL CARBOXYPEPTIDASE"/>
    <property type="match status" value="1"/>
</dbReference>
<dbReference type="SUPFAM" id="SSF55486">
    <property type="entry name" value="Metalloproteases ('zincins'), catalytic domain"/>
    <property type="match status" value="1"/>
</dbReference>
<feature type="domain" description="Peptidase M3A/M3B catalytic" evidence="8">
    <location>
        <begin position="228"/>
        <end position="681"/>
    </location>
</feature>
<dbReference type="RefSeq" id="WP_267169095.1">
    <property type="nucleotide sequence ID" value="NZ_JAPMKX010000001.1"/>
</dbReference>
<keyword evidence="6 7" id="KW-0482">Metalloprotease</keyword>
<dbReference type="Gene3D" id="1.10.1370.10">
    <property type="entry name" value="Neurolysin, domain 3"/>
    <property type="match status" value="1"/>
</dbReference>
<organism evidence="9 10">
    <name type="scientific">Corynebacterium antarcticum</name>
    <dbReference type="NCBI Taxonomy" id="2800405"/>
    <lineage>
        <taxon>Bacteria</taxon>
        <taxon>Bacillati</taxon>
        <taxon>Actinomycetota</taxon>
        <taxon>Actinomycetes</taxon>
        <taxon>Mycobacteriales</taxon>
        <taxon>Corynebacteriaceae</taxon>
        <taxon>Corynebacterium</taxon>
    </lineage>
</organism>
<gene>
    <name evidence="9" type="ORF">OS123_03150</name>
</gene>
<keyword evidence="5 7" id="KW-0862">Zinc</keyword>
<dbReference type="GO" id="GO:0006508">
    <property type="term" value="P:proteolysis"/>
    <property type="evidence" value="ECO:0007669"/>
    <property type="project" value="UniProtKB-KW"/>
</dbReference>
<dbReference type="InterPro" id="IPR024077">
    <property type="entry name" value="Neurolysin/TOP_dom2"/>
</dbReference>
<evidence type="ECO:0000256" key="6">
    <source>
        <dbReference type="ARBA" id="ARBA00023049"/>
    </source>
</evidence>
<dbReference type="InterPro" id="IPR034005">
    <property type="entry name" value="M3A_DCP"/>
</dbReference>
<reference evidence="9" key="1">
    <citation type="submission" date="2022-11" db="EMBL/GenBank/DDBJ databases">
        <title>Corynebacterium sp. isolated from Penguins.</title>
        <authorList>
            <person name="Sedlar K."/>
            <person name="Svec P."/>
        </authorList>
    </citation>
    <scope>NUCLEOTIDE SEQUENCE</scope>
    <source>
        <strain evidence="9">P5875</strain>
    </source>
</reference>
<name>A0A9Q4CBV4_9CORY</name>
<keyword evidence="4 7" id="KW-0378">Hydrolase</keyword>
<proteinExistence type="inferred from homology"/>
<dbReference type="PANTHER" id="PTHR43660">
    <property type="entry name" value="DIPEPTIDYL CARBOXYPEPTIDASE"/>
    <property type="match status" value="1"/>
</dbReference>
<protein>
    <submittedName>
        <fullName evidence="9">M3 family metallopeptidase</fullName>
    </submittedName>
</protein>
<dbReference type="GO" id="GO:0046872">
    <property type="term" value="F:metal ion binding"/>
    <property type="evidence" value="ECO:0007669"/>
    <property type="project" value="UniProtKB-UniRule"/>
</dbReference>
<dbReference type="FunFam" id="3.40.390.10:FF:000009">
    <property type="entry name" value="Oligopeptidase A"/>
    <property type="match status" value="1"/>
</dbReference>
<dbReference type="AlphaFoldDB" id="A0A9Q4CBV4"/>
<evidence type="ECO:0000313" key="10">
    <source>
        <dbReference type="Proteomes" id="UP001070238"/>
    </source>
</evidence>
<comment type="cofactor">
    <cofactor evidence="7">
        <name>Zn(2+)</name>
        <dbReference type="ChEBI" id="CHEBI:29105"/>
    </cofactor>
    <text evidence="7">Binds 1 zinc ion.</text>
</comment>
<evidence type="ECO:0000256" key="5">
    <source>
        <dbReference type="ARBA" id="ARBA00022833"/>
    </source>
</evidence>
<dbReference type="InterPro" id="IPR045090">
    <property type="entry name" value="Pept_M3A_M3B"/>
</dbReference>
<keyword evidence="2 7" id="KW-0645">Protease</keyword>
<dbReference type="GO" id="GO:0005829">
    <property type="term" value="C:cytosol"/>
    <property type="evidence" value="ECO:0007669"/>
    <property type="project" value="UniProtKB-ARBA"/>
</dbReference>
<evidence type="ECO:0000256" key="4">
    <source>
        <dbReference type="ARBA" id="ARBA00022801"/>
    </source>
</evidence>
<dbReference type="InterPro" id="IPR024079">
    <property type="entry name" value="MetalloPept_cat_dom_sf"/>
</dbReference>
<dbReference type="CDD" id="cd06456">
    <property type="entry name" value="M3A_DCP"/>
    <property type="match status" value="1"/>
</dbReference>
<accession>A0A9Q4CBV4</accession>
<evidence type="ECO:0000256" key="1">
    <source>
        <dbReference type="ARBA" id="ARBA00006040"/>
    </source>
</evidence>
<evidence type="ECO:0000259" key="8">
    <source>
        <dbReference type="Pfam" id="PF01432"/>
    </source>
</evidence>
<dbReference type="GO" id="GO:0004222">
    <property type="term" value="F:metalloendopeptidase activity"/>
    <property type="evidence" value="ECO:0007669"/>
    <property type="project" value="InterPro"/>
</dbReference>
<dbReference type="InterPro" id="IPR001567">
    <property type="entry name" value="Pept_M3A_M3B_dom"/>
</dbReference>
<sequence>MHADSSSHPLLDPPTLEHGLPRFADIDDDVLREAFPEALRRHRDQIREIADNVEEPTWENTVEALEASGRELARCTAWLFNMLGTDSTESRQAIAGEIIPELSAHSDALYTDAALHARLGAVTAPDGDAEGARLHRHLLRRFARRGADLTPEAQRELASINERLSVLSDAFGNNLLADTRAHALHVADATKLDGLSPARINAARSAAEAEGRDGYLLTLELPTVQSALTDLTDPGTRAALHEASQRRGVGRNSSVLVEMVKLRARRAALLGYATHADYVIEEETAGTADAARGMLTDLAPAAAANATAEHKLLCELADAEVTSADWPYWEAKLKARDYELDEEELRRYFPLGRVLRDGAFFAANRLYGITVTERPDLDAYHPDADVWEVRDADGTSLGLLITDYFARPGKRGGAWMTSFTEQSRLLGTTPVVANVMSIVRPTDGSEPLLTLDEVTTVFHEFGHGLHGLLSDVRYPTFSGTNVPRDWVEFPSQLNENWAFDPAVIRNYARHVDTGEVIPGRLLTAISDARQFGQGFAAGEYLGAAVIDLAWHSLTPEQADALGDGADDVEAFETRALEEAGLMVEHLLPRYRSTYFNHVFAGGYSAGYYSYLWAEVLDADGFDGFIEQGAAGEDPAPAAVRAAGRRFRDLVLSRGGAEDFETSFAAFRGRPKDVAPLLARRGLTGAV</sequence>
<comment type="similarity">
    <text evidence="1 7">Belongs to the peptidase M3 family.</text>
</comment>
<evidence type="ECO:0000256" key="7">
    <source>
        <dbReference type="RuleBase" id="RU003435"/>
    </source>
</evidence>
<evidence type="ECO:0000313" key="9">
    <source>
        <dbReference type="EMBL" id="MCX7537545.1"/>
    </source>
</evidence>
<dbReference type="Proteomes" id="UP001070238">
    <property type="component" value="Unassembled WGS sequence"/>
</dbReference>
<dbReference type="GO" id="GO:0004180">
    <property type="term" value="F:carboxypeptidase activity"/>
    <property type="evidence" value="ECO:0007669"/>
    <property type="project" value="TreeGrafter"/>
</dbReference>